<comment type="caution">
    <text evidence="1">The sequence shown here is derived from an EMBL/GenBank/DDBJ whole genome shotgun (WGS) entry which is preliminary data.</text>
</comment>
<name>A0ABR2HWV5_9EUKA</name>
<accession>A0ABR2HWV5</accession>
<sequence length="145" mass="16501">MSIATYAFHCKEASRLRDKGIEIYVDEDNDQLNITREDGEPVSFNNIYNKAEVDQMALGTNFKIDSFKDLTISRGQSLPVFTDGATNNQYCTTYNKLMELLRTNFNNLSKYIHDLNIDGVDLSNLADTDISLSQMNSTTHPIKYK</sequence>
<evidence type="ECO:0000313" key="1">
    <source>
        <dbReference type="EMBL" id="KAK8853573.1"/>
    </source>
</evidence>
<dbReference type="Proteomes" id="UP001470230">
    <property type="component" value="Unassembled WGS sequence"/>
</dbReference>
<proteinExistence type="predicted"/>
<evidence type="ECO:0000313" key="2">
    <source>
        <dbReference type="Proteomes" id="UP001470230"/>
    </source>
</evidence>
<organism evidence="1 2">
    <name type="scientific">Tritrichomonas musculus</name>
    <dbReference type="NCBI Taxonomy" id="1915356"/>
    <lineage>
        <taxon>Eukaryota</taxon>
        <taxon>Metamonada</taxon>
        <taxon>Parabasalia</taxon>
        <taxon>Tritrichomonadida</taxon>
        <taxon>Tritrichomonadidae</taxon>
        <taxon>Tritrichomonas</taxon>
    </lineage>
</organism>
<keyword evidence="2" id="KW-1185">Reference proteome</keyword>
<gene>
    <name evidence="1" type="ORF">M9Y10_017134</name>
</gene>
<reference evidence="1 2" key="1">
    <citation type="submission" date="2024-04" db="EMBL/GenBank/DDBJ databases">
        <title>Tritrichomonas musculus Genome.</title>
        <authorList>
            <person name="Alves-Ferreira E."/>
            <person name="Grigg M."/>
            <person name="Lorenzi H."/>
            <person name="Galac M."/>
        </authorList>
    </citation>
    <scope>NUCLEOTIDE SEQUENCE [LARGE SCALE GENOMIC DNA]</scope>
    <source>
        <strain evidence="1 2">EAF2021</strain>
    </source>
</reference>
<dbReference type="EMBL" id="JAPFFF010000022">
    <property type="protein sequence ID" value="KAK8853573.1"/>
    <property type="molecule type" value="Genomic_DNA"/>
</dbReference>
<protein>
    <submittedName>
        <fullName evidence="1">Uncharacterized protein</fullName>
    </submittedName>
</protein>